<keyword evidence="3" id="KW-1185">Reference proteome</keyword>
<accession>A0ABR4Z5W1</accession>
<protein>
    <submittedName>
        <fullName evidence="2">PadR family transcriptional regulator</fullName>
    </submittedName>
</protein>
<organism evidence="2 3">
    <name type="scientific">Nocardia vulneris</name>
    <dbReference type="NCBI Taxonomy" id="1141657"/>
    <lineage>
        <taxon>Bacteria</taxon>
        <taxon>Bacillati</taxon>
        <taxon>Actinomycetota</taxon>
        <taxon>Actinomycetes</taxon>
        <taxon>Mycobacteriales</taxon>
        <taxon>Nocardiaceae</taxon>
        <taxon>Nocardia</taxon>
    </lineage>
</organism>
<name>A0ABR4Z5W1_9NOCA</name>
<dbReference type="SUPFAM" id="SSF46785">
    <property type="entry name" value="Winged helix' DNA-binding domain"/>
    <property type="match status" value="1"/>
</dbReference>
<dbReference type="InterPro" id="IPR036388">
    <property type="entry name" value="WH-like_DNA-bd_sf"/>
</dbReference>
<dbReference type="PANTHER" id="PTHR43252:SF6">
    <property type="entry name" value="NEGATIVE TRANSCRIPTION REGULATOR PADR"/>
    <property type="match status" value="1"/>
</dbReference>
<dbReference type="InterPro" id="IPR005149">
    <property type="entry name" value="Tscrpt_reg_PadR_N"/>
</dbReference>
<comment type="caution">
    <text evidence="2">The sequence shown here is derived from an EMBL/GenBank/DDBJ whole genome shotgun (WGS) entry which is preliminary data.</text>
</comment>
<evidence type="ECO:0000313" key="3">
    <source>
        <dbReference type="Proteomes" id="UP000031364"/>
    </source>
</evidence>
<evidence type="ECO:0000313" key="2">
    <source>
        <dbReference type="EMBL" id="KIA60467.1"/>
    </source>
</evidence>
<dbReference type="PANTHER" id="PTHR43252">
    <property type="entry name" value="TRANSCRIPTIONAL REGULATOR YQJI"/>
    <property type="match status" value="1"/>
</dbReference>
<proteinExistence type="predicted"/>
<reference evidence="2 3" key="1">
    <citation type="journal article" date="2014" name="Int. J. Syst. Evol. Microbiol.">
        <title>Nocardia vulneris sp. nov., isolated from wounds of human patients in North America.</title>
        <authorList>
            <person name="Lasker B.A."/>
            <person name="Bell M."/>
            <person name="Klenk H.P."/>
            <person name="Sproer C."/>
            <person name="Schumann C."/>
            <person name="Schumann P."/>
            <person name="Brown J.M."/>
        </authorList>
    </citation>
    <scope>NUCLEOTIDE SEQUENCE [LARGE SCALE GENOMIC DNA]</scope>
    <source>
        <strain evidence="2 3">W9851</strain>
    </source>
</reference>
<gene>
    <name evidence="2" type="ORF">FG87_36825</name>
</gene>
<dbReference type="Pfam" id="PF03551">
    <property type="entry name" value="PadR"/>
    <property type="match status" value="1"/>
</dbReference>
<dbReference type="Proteomes" id="UP000031364">
    <property type="component" value="Unassembled WGS sequence"/>
</dbReference>
<dbReference type="EMBL" id="JNFP01000068">
    <property type="protein sequence ID" value="KIA60467.1"/>
    <property type="molecule type" value="Genomic_DNA"/>
</dbReference>
<dbReference type="InterPro" id="IPR036390">
    <property type="entry name" value="WH_DNA-bd_sf"/>
</dbReference>
<feature type="domain" description="Transcription regulator PadR N-terminal" evidence="1">
    <location>
        <begin position="15"/>
        <end position="90"/>
    </location>
</feature>
<sequence>MPVPTSPRSPLNLTVLALLFEGPMHQYRMRKLITDRGKGAVVNIRSSNSIQQTVQRLERDGRIAAVQTEQVGGRPARTVYRLTDAGRTELFDAMYTALTTPAREYPLFPAALSFLAIHSPVEVARMLRQRRTELQRIVEAQKHGAQDAPATLPPVFLIENDYTIWMTQAEIDWVDRTLAALDSGELAWNTRELIERAVRYEHDAGDGPR</sequence>
<evidence type="ECO:0000259" key="1">
    <source>
        <dbReference type="Pfam" id="PF03551"/>
    </source>
</evidence>
<dbReference type="Gene3D" id="1.10.10.10">
    <property type="entry name" value="Winged helix-like DNA-binding domain superfamily/Winged helix DNA-binding domain"/>
    <property type="match status" value="1"/>
</dbReference>